<gene>
    <name evidence="2" type="ORF">CYNAS_LOCUS7211</name>
</gene>
<protein>
    <submittedName>
        <fullName evidence="2">Uncharacterized protein</fullName>
    </submittedName>
</protein>
<keyword evidence="1" id="KW-0732">Signal</keyword>
<comment type="caution">
    <text evidence="2">The sequence shown here is derived from an EMBL/GenBank/DDBJ whole genome shotgun (WGS) entry which is preliminary data.</text>
</comment>
<evidence type="ECO:0000313" key="3">
    <source>
        <dbReference type="Proteomes" id="UP001176961"/>
    </source>
</evidence>
<evidence type="ECO:0000256" key="1">
    <source>
        <dbReference type="SAM" id="SignalP"/>
    </source>
</evidence>
<dbReference type="Proteomes" id="UP001176961">
    <property type="component" value="Unassembled WGS sequence"/>
</dbReference>
<evidence type="ECO:0000313" key="2">
    <source>
        <dbReference type="EMBL" id="CAJ0595228.1"/>
    </source>
</evidence>
<keyword evidence="3" id="KW-1185">Reference proteome</keyword>
<dbReference type="AlphaFoldDB" id="A0AA36GNC6"/>
<feature type="signal peptide" evidence="1">
    <location>
        <begin position="1"/>
        <end position="18"/>
    </location>
</feature>
<feature type="chain" id="PRO_5041434789" evidence="1">
    <location>
        <begin position="19"/>
        <end position="171"/>
    </location>
</feature>
<organism evidence="2 3">
    <name type="scientific">Cylicocyclus nassatus</name>
    <name type="common">Nematode worm</name>
    <dbReference type="NCBI Taxonomy" id="53992"/>
    <lineage>
        <taxon>Eukaryota</taxon>
        <taxon>Metazoa</taxon>
        <taxon>Ecdysozoa</taxon>
        <taxon>Nematoda</taxon>
        <taxon>Chromadorea</taxon>
        <taxon>Rhabditida</taxon>
        <taxon>Rhabditina</taxon>
        <taxon>Rhabditomorpha</taxon>
        <taxon>Strongyloidea</taxon>
        <taxon>Strongylidae</taxon>
        <taxon>Cylicocyclus</taxon>
    </lineage>
</organism>
<name>A0AA36GNC6_CYLNA</name>
<dbReference type="EMBL" id="CATQJL010000112">
    <property type="protein sequence ID" value="CAJ0595228.1"/>
    <property type="molecule type" value="Genomic_DNA"/>
</dbReference>
<accession>A0AA36GNC6</accession>
<reference evidence="2" key="1">
    <citation type="submission" date="2023-07" db="EMBL/GenBank/DDBJ databases">
        <authorList>
            <consortium name="CYATHOMIX"/>
        </authorList>
    </citation>
    <scope>NUCLEOTIDE SEQUENCE</scope>
    <source>
        <strain evidence="2">N/A</strain>
    </source>
</reference>
<dbReference type="PROSITE" id="PS51257">
    <property type="entry name" value="PROKAR_LIPOPROTEIN"/>
    <property type="match status" value="1"/>
</dbReference>
<sequence length="171" mass="20024">MVRISLFLTLSFLLSCESSPSIWKFPCGANVQEKKVKEMYLDYFRTNLEYEFSLKYDCILDGRARIIKQMSLKPEYFKEGVFLDLVILHGKMGSSYSFLKWDEWMSKLKDWAVNSNRNKKKKLEVGCAMLKKSDYEILCLLQTHGSILKRIYQDYYNISTASSSSNKSKLE</sequence>
<proteinExistence type="predicted"/>